<evidence type="ECO:0000313" key="3">
    <source>
        <dbReference type="Proteomes" id="UP001322138"/>
    </source>
</evidence>
<protein>
    <submittedName>
        <fullName evidence="2">Uncharacterized protein</fullName>
    </submittedName>
</protein>
<accession>A0ABR0FVW7</accession>
<keyword evidence="3" id="KW-1185">Reference proteome</keyword>
<feature type="region of interest" description="Disordered" evidence="1">
    <location>
        <begin position="1"/>
        <end position="23"/>
    </location>
</feature>
<sequence length="193" mass="21869">MSTTPPLMNDRPGRRRTCPASRTSRRCMTRANTNIMWFCSMKWLDTKSLRASDGGGDGGGGRTWSQKSRFRGGRRRTNHWTARSSLPDVALHPGSRNWKCRQSARVVGTPAQKETCDLRVALHPRPKPPQWRSKKLKKRVPSPPRDRLLILNSGSNQRARDFTRETVKDNITLKAPRYTPQSPTAAEGSECPY</sequence>
<feature type="region of interest" description="Disordered" evidence="1">
    <location>
        <begin position="52"/>
        <end position="76"/>
    </location>
</feature>
<reference evidence="2 3" key="1">
    <citation type="journal article" date="2023" name="bioRxiv">
        <title>High-quality genome assemblies of four members of thePodospora anserinaspecies complex.</title>
        <authorList>
            <person name="Ament-Velasquez S.L."/>
            <person name="Vogan A.A."/>
            <person name="Wallerman O."/>
            <person name="Hartmann F."/>
            <person name="Gautier V."/>
            <person name="Silar P."/>
            <person name="Giraud T."/>
            <person name="Johannesson H."/>
        </authorList>
    </citation>
    <scope>NUCLEOTIDE SEQUENCE [LARGE SCALE GENOMIC DNA]</scope>
    <source>
        <strain evidence="2 3">CBS 112042</strain>
    </source>
</reference>
<organism evidence="2 3">
    <name type="scientific">Podospora bellae-mahoneyi</name>
    <dbReference type="NCBI Taxonomy" id="2093777"/>
    <lineage>
        <taxon>Eukaryota</taxon>
        <taxon>Fungi</taxon>
        <taxon>Dikarya</taxon>
        <taxon>Ascomycota</taxon>
        <taxon>Pezizomycotina</taxon>
        <taxon>Sordariomycetes</taxon>
        <taxon>Sordariomycetidae</taxon>
        <taxon>Sordariales</taxon>
        <taxon>Podosporaceae</taxon>
        <taxon>Podospora</taxon>
    </lineage>
</organism>
<name>A0ABR0FVW7_9PEZI</name>
<proteinExistence type="predicted"/>
<evidence type="ECO:0000313" key="2">
    <source>
        <dbReference type="EMBL" id="KAK4647608.1"/>
    </source>
</evidence>
<comment type="caution">
    <text evidence="2">The sequence shown here is derived from an EMBL/GenBank/DDBJ whole genome shotgun (WGS) entry which is preliminary data.</text>
</comment>
<dbReference type="Proteomes" id="UP001322138">
    <property type="component" value="Unassembled WGS sequence"/>
</dbReference>
<feature type="compositionally biased region" description="Basic residues" evidence="1">
    <location>
        <begin position="13"/>
        <end position="23"/>
    </location>
</feature>
<feature type="compositionally biased region" description="Basic residues" evidence="1">
    <location>
        <begin position="124"/>
        <end position="140"/>
    </location>
</feature>
<gene>
    <name evidence="2" type="ORF">QC761_102935</name>
</gene>
<dbReference type="RefSeq" id="XP_062736584.1">
    <property type="nucleotide sequence ID" value="XM_062873538.1"/>
</dbReference>
<feature type="region of interest" description="Disordered" evidence="1">
    <location>
        <begin position="174"/>
        <end position="193"/>
    </location>
</feature>
<feature type="compositionally biased region" description="Gly residues" evidence="1">
    <location>
        <begin position="53"/>
        <end position="62"/>
    </location>
</feature>
<dbReference type="EMBL" id="JAFFGZ010000001">
    <property type="protein sequence ID" value="KAK4647608.1"/>
    <property type="molecule type" value="Genomic_DNA"/>
</dbReference>
<dbReference type="GeneID" id="87893020"/>
<feature type="region of interest" description="Disordered" evidence="1">
    <location>
        <begin position="124"/>
        <end position="146"/>
    </location>
</feature>
<evidence type="ECO:0000256" key="1">
    <source>
        <dbReference type="SAM" id="MobiDB-lite"/>
    </source>
</evidence>